<evidence type="ECO:0000313" key="2">
    <source>
        <dbReference type="EMBL" id="GMT14454.1"/>
    </source>
</evidence>
<gene>
    <name evidence="2" type="ORF">PFISCL1PPCAC_5751</name>
</gene>
<dbReference type="EMBL" id="BTSY01000002">
    <property type="protein sequence ID" value="GMT14454.1"/>
    <property type="molecule type" value="Genomic_DNA"/>
</dbReference>
<dbReference type="AlphaFoldDB" id="A0AAV5V968"/>
<evidence type="ECO:0000256" key="1">
    <source>
        <dbReference type="SAM" id="Phobius"/>
    </source>
</evidence>
<keyword evidence="1" id="KW-1133">Transmembrane helix</keyword>
<name>A0AAV5V968_9BILA</name>
<dbReference type="Proteomes" id="UP001432322">
    <property type="component" value="Unassembled WGS sequence"/>
</dbReference>
<sequence length="71" mass="7823">AQSKNVNFLYICNLGLSMVLMTIDILILLVELSLAPDSLAFPACPFLLGWRDSVRYRESAEKGGHGNRGNI</sequence>
<feature type="transmembrane region" description="Helical" evidence="1">
    <location>
        <begin position="7"/>
        <end position="30"/>
    </location>
</feature>
<reference evidence="2" key="1">
    <citation type="submission" date="2023-10" db="EMBL/GenBank/DDBJ databases">
        <title>Genome assembly of Pristionchus species.</title>
        <authorList>
            <person name="Yoshida K."/>
            <person name="Sommer R.J."/>
        </authorList>
    </citation>
    <scope>NUCLEOTIDE SEQUENCE</scope>
    <source>
        <strain evidence="2">RS5133</strain>
    </source>
</reference>
<keyword evidence="1" id="KW-0812">Transmembrane</keyword>
<feature type="non-terminal residue" evidence="2">
    <location>
        <position position="1"/>
    </location>
</feature>
<protein>
    <submittedName>
        <fullName evidence="2">Uncharacterized protein</fullName>
    </submittedName>
</protein>
<evidence type="ECO:0000313" key="3">
    <source>
        <dbReference type="Proteomes" id="UP001432322"/>
    </source>
</evidence>
<accession>A0AAV5V968</accession>
<proteinExistence type="predicted"/>
<comment type="caution">
    <text evidence="2">The sequence shown here is derived from an EMBL/GenBank/DDBJ whole genome shotgun (WGS) entry which is preliminary data.</text>
</comment>
<organism evidence="2 3">
    <name type="scientific">Pristionchus fissidentatus</name>
    <dbReference type="NCBI Taxonomy" id="1538716"/>
    <lineage>
        <taxon>Eukaryota</taxon>
        <taxon>Metazoa</taxon>
        <taxon>Ecdysozoa</taxon>
        <taxon>Nematoda</taxon>
        <taxon>Chromadorea</taxon>
        <taxon>Rhabditida</taxon>
        <taxon>Rhabditina</taxon>
        <taxon>Diplogasteromorpha</taxon>
        <taxon>Diplogasteroidea</taxon>
        <taxon>Neodiplogasteridae</taxon>
        <taxon>Pristionchus</taxon>
    </lineage>
</organism>
<keyword evidence="3" id="KW-1185">Reference proteome</keyword>
<keyword evidence="1" id="KW-0472">Membrane</keyword>